<dbReference type="InterPro" id="IPR014044">
    <property type="entry name" value="CAP_dom"/>
</dbReference>
<dbReference type="EMBL" id="MSLT01000023">
    <property type="protein sequence ID" value="OUD12521.1"/>
    <property type="molecule type" value="Genomic_DNA"/>
</dbReference>
<feature type="compositionally biased region" description="Polar residues" evidence="1">
    <location>
        <begin position="1"/>
        <end position="16"/>
    </location>
</feature>
<proteinExistence type="predicted"/>
<evidence type="ECO:0000256" key="1">
    <source>
        <dbReference type="SAM" id="MobiDB-lite"/>
    </source>
</evidence>
<gene>
    <name evidence="3" type="ORF">TPSD3_15635</name>
</gene>
<sequence length="78" mass="8460">MATNNFMSHTGSNGSKFSDRIEQTGYQYSRAGENVAAGQTSPAEVMNSWMNSEGHRANILTPEFTELGVGYALNNNAQ</sequence>
<accession>A0A251X516</accession>
<organism evidence="3 4">
    <name type="scientific">Thioflexithrix psekupsensis</name>
    <dbReference type="NCBI Taxonomy" id="1570016"/>
    <lineage>
        <taxon>Bacteria</taxon>
        <taxon>Pseudomonadati</taxon>
        <taxon>Pseudomonadota</taxon>
        <taxon>Gammaproteobacteria</taxon>
        <taxon>Thiotrichales</taxon>
        <taxon>Thioflexithrix</taxon>
    </lineage>
</organism>
<dbReference type="PANTHER" id="PTHR31157:SF1">
    <property type="entry name" value="SCP DOMAIN-CONTAINING PROTEIN"/>
    <property type="match status" value="1"/>
</dbReference>
<reference evidence="3 4" key="1">
    <citation type="submission" date="2016-12" db="EMBL/GenBank/DDBJ databases">
        <title>Thioflexothrix psekupsii D3 genome sequencing and assembly.</title>
        <authorList>
            <person name="Fomenkov A."/>
            <person name="Vincze T."/>
            <person name="Grabovich M."/>
            <person name="Anton B.P."/>
            <person name="Dubinina G."/>
            <person name="Orlova M."/>
            <person name="Belousova E."/>
            <person name="Roberts R.J."/>
        </authorList>
    </citation>
    <scope>NUCLEOTIDE SEQUENCE [LARGE SCALE GENOMIC DNA]</scope>
    <source>
        <strain evidence="3">D3</strain>
    </source>
</reference>
<evidence type="ECO:0000259" key="2">
    <source>
        <dbReference type="Pfam" id="PF00188"/>
    </source>
</evidence>
<dbReference type="InterPro" id="IPR035940">
    <property type="entry name" value="CAP_sf"/>
</dbReference>
<dbReference type="SUPFAM" id="SSF55797">
    <property type="entry name" value="PR-1-like"/>
    <property type="match status" value="1"/>
</dbReference>
<dbReference type="OrthoDB" id="68195at2"/>
<protein>
    <recommendedName>
        <fullName evidence="2">SCP domain-containing protein</fullName>
    </recommendedName>
</protein>
<dbReference type="Gene3D" id="3.40.33.10">
    <property type="entry name" value="CAP"/>
    <property type="match status" value="1"/>
</dbReference>
<evidence type="ECO:0000313" key="3">
    <source>
        <dbReference type="EMBL" id="OUD12521.1"/>
    </source>
</evidence>
<evidence type="ECO:0000313" key="4">
    <source>
        <dbReference type="Proteomes" id="UP000194798"/>
    </source>
</evidence>
<feature type="region of interest" description="Disordered" evidence="1">
    <location>
        <begin position="1"/>
        <end position="25"/>
    </location>
</feature>
<dbReference type="PANTHER" id="PTHR31157">
    <property type="entry name" value="SCP DOMAIN-CONTAINING PROTEIN"/>
    <property type="match status" value="1"/>
</dbReference>
<comment type="caution">
    <text evidence="3">The sequence shown here is derived from an EMBL/GenBank/DDBJ whole genome shotgun (WGS) entry which is preliminary data.</text>
</comment>
<dbReference type="Proteomes" id="UP000194798">
    <property type="component" value="Unassembled WGS sequence"/>
</dbReference>
<feature type="domain" description="SCP" evidence="2">
    <location>
        <begin position="1"/>
        <end position="76"/>
    </location>
</feature>
<dbReference type="Pfam" id="PF00188">
    <property type="entry name" value="CAP"/>
    <property type="match status" value="1"/>
</dbReference>
<keyword evidence="4" id="KW-1185">Reference proteome</keyword>
<dbReference type="AlphaFoldDB" id="A0A251X516"/>
<name>A0A251X516_9GAMM</name>
<dbReference type="CDD" id="cd05379">
    <property type="entry name" value="CAP_bacterial"/>
    <property type="match status" value="1"/>
</dbReference>